<dbReference type="GO" id="GO:0003735">
    <property type="term" value="F:structural constituent of ribosome"/>
    <property type="evidence" value="ECO:0007669"/>
    <property type="project" value="InterPro"/>
</dbReference>
<comment type="subunit">
    <text evidence="6">Part of the ribosomal stalk of the 50S ribosomal subunit. The N-terminus interacts with L11 and the large rRNA to form the base of the stalk. The C-terminus forms an elongated spine to which L12 dimers bind in a sequential fashion forming a multimeric L10(L12)X complex.</text>
</comment>
<dbReference type="RefSeq" id="WP_073066597.1">
    <property type="nucleotide sequence ID" value="NZ_FQUS01000019.1"/>
</dbReference>
<evidence type="ECO:0000313" key="8">
    <source>
        <dbReference type="Proteomes" id="UP000184041"/>
    </source>
</evidence>
<dbReference type="InterPro" id="IPR043141">
    <property type="entry name" value="Ribosomal_uL10-like_sf"/>
</dbReference>
<keyword evidence="6" id="KW-0699">rRNA-binding</keyword>
<proteinExistence type="inferred from homology"/>
<comment type="similarity">
    <text evidence="2 6">Belongs to the universal ribosomal protein uL10 family.</text>
</comment>
<dbReference type="NCBIfam" id="NF000955">
    <property type="entry name" value="PRK00099.1-1"/>
    <property type="match status" value="1"/>
</dbReference>
<dbReference type="EMBL" id="FQUS01000019">
    <property type="protein sequence ID" value="SHG09894.1"/>
    <property type="molecule type" value="Genomic_DNA"/>
</dbReference>
<reference evidence="7 8" key="1">
    <citation type="submission" date="2016-11" db="EMBL/GenBank/DDBJ databases">
        <authorList>
            <person name="Jaros S."/>
            <person name="Januszkiewicz K."/>
            <person name="Wedrychowicz H."/>
        </authorList>
    </citation>
    <scope>NUCLEOTIDE SEQUENCE [LARGE SCALE GENOMIC DNA]</scope>
    <source>
        <strain evidence="7 8">DSM 21986</strain>
    </source>
</reference>
<keyword evidence="4 6" id="KW-0687">Ribonucleoprotein</keyword>
<dbReference type="GO" id="GO:0006412">
    <property type="term" value="P:translation"/>
    <property type="evidence" value="ECO:0007669"/>
    <property type="project" value="UniProtKB-UniRule"/>
</dbReference>
<accession>A0A1M5H1U7</accession>
<sequence>MPTLAEKKAVVEEITENLNDAGAVYIANYSGMSVSEVNNMRGKFFEDDIKYKVYKNTLVKRAMEEVGGYEDLYPHLVEQNGFVFVEEELAAPAKVIKKLYEETERPKFKAAVIAGDYYGEDELDTLAAMKSKSEVIGDIVGLLLSPVSNVVSALQAPGRTIAGAIETIAEEGEK</sequence>
<organism evidence="7 8">
    <name type="scientific">Fodinibius roseus</name>
    <dbReference type="NCBI Taxonomy" id="1194090"/>
    <lineage>
        <taxon>Bacteria</taxon>
        <taxon>Pseudomonadati</taxon>
        <taxon>Balneolota</taxon>
        <taxon>Balneolia</taxon>
        <taxon>Balneolales</taxon>
        <taxon>Balneolaceae</taxon>
        <taxon>Fodinibius</taxon>
    </lineage>
</organism>
<name>A0A1M5H1U7_9BACT</name>
<dbReference type="InterPro" id="IPR022973">
    <property type="entry name" value="Ribosomal_uL10_bac"/>
</dbReference>
<keyword evidence="8" id="KW-1185">Reference proteome</keyword>
<evidence type="ECO:0000256" key="3">
    <source>
        <dbReference type="ARBA" id="ARBA00022980"/>
    </source>
</evidence>
<dbReference type="Proteomes" id="UP000184041">
    <property type="component" value="Unassembled WGS sequence"/>
</dbReference>
<dbReference type="SUPFAM" id="SSF160369">
    <property type="entry name" value="Ribosomal protein L10-like"/>
    <property type="match status" value="1"/>
</dbReference>
<dbReference type="Gene3D" id="6.10.250.290">
    <property type="match status" value="1"/>
</dbReference>
<dbReference type="Gene3D" id="3.30.70.1730">
    <property type="match status" value="1"/>
</dbReference>
<dbReference type="CDD" id="cd05797">
    <property type="entry name" value="Ribosomal_L10"/>
    <property type="match status" value="1"/>
</dbReference>
<dbReference type="PROSITE" id="PS01109">
    <property type="entry name" value="RIBOSOMAL_L10"/>
    <property type="match status" value="1"/>
</dbReference>
<dbReference type="AlphaFoldDB" id="A0A1M5H1U7"/>
<evidence type="ECO:0000256" key="4">
    <source>
        <dbReference type="ARBA" id="ARBA00023274"/>
    </source>
</evidence>
<protein>
    <recommendedName>
        <fullName evidence="5 6">Large ribosomal subunit protein uL10</fullName>
    </recommendedName>
</protein>
<evidence type="ECO:0000256" key="6">
    <source>
        <dbReference type="HAMAP-Rule" id="MF_00362"/>
    </source>
</evidence>
<evidence type="ECO:0000313" key="7">
    <source>
        <dbReference type="EMBL" id="SHG09894.1"/>
    </source>
</evidence>
<keyword evidence="3 6" id="KW-0689">Ribosomal protein</keyword>
<dbReference type="Pfam" id="PF00466">
    <property type="entry name" value="Ribosomal_L10"/>
    <property type="match status" value="1"/>
</dbReference>
<dbReference type="InterPro" id="IPR002363">
    <property type="entry name" value="Ribosomal_uL10_CS_bac"/>
</dbReference>
<keyword evidence="6" id="KW-0694">RNA-binding</keyword>
<gene>
    <name evidence="6" type="primary">rplJ</name>
    <name evidence="7" type="ORF">SAMN05443144_1197</name>
</gene>
<dbReference type="GO" id="GO:0015934">
    <property type="term" value="C:large ribosomal subunit"/>
    <property type="evidence" value="ECO:0007669"/>
    <property type="project" value="InterPro"/>
</dbReference>
<dbReference type="OrthoDB" id="1523686at2"/>
<dbReference type="GO" id="GO:0070180">
    <property type="term" value="F:large ribosomal subunit rRNA binding"/>
    <property type="evidence" value="ECO:0007669"/>
    <property type="project" value="UniProtKB-UniRule"/>
</dbReference>
<dbReference type="InterPro" id="IPR047865">
    <property type="entry name" value="Ribosomal_uL10_bac_type"/>
</dbReference>
<evidence type="ECO:0000256" key="1">
    <source>
        <dbReference type="ARBA" id="ARBA00002633"/>
    </source>
</evidence>
<evidence type="ECO:0000256" key="5">
    <source>
        <dbReference type="ARBA" id="ARBA00035202"/>
    </source>
</evidence>
<comment type="function">
    <text evidence="1 6">Forms part of the ribosomal stalk, playing a central role in the interaction of the ribosome with GTP-bound translation factors.</text>
</comment>
<dbReference type="PANTHER" id="PTHR11560">
    <property type="entry name" value="39S RIBOSOMAL PROTEIN L10, MITOCHONDRIAL"/>
    <property type="match status" value="1"/>
</dbReference>
<dbReference type="InterPro" id="IPR001790">
    <property type="entry name" value="Ribosomal_uL10"/>
</dbReference>
<evidence type="ECO:0000256" key="2">
    <source>
        <dbReference type="ARBA" id="ARBA00008889"/>
    </source>
</evidence>
<dbReference type="HAMAP" id="MF_00362">
    <property type="entry name" value="Ribosomal_uL10"/>
    <property type="match status" value="1"/>
</dbReference>
<dbReference type="STRING" id="1194090.SAMN05443144_1197"/>